<dbReference type="RefSeq" id="WP_306983729.1">
    <property type="nucleotide sequence ID" value="NZ_JAUSUA010000004.1"/>
</dbReference>
<dbReference type="Proteomes" id="UP001225034">
    <property type="component" value="Unassembled WGS sequence"/>
</dbReference>
<gene>
    <name evidence="8" type="ORF">J2S05_002812</name>
</gene>
<dbReference type="NCBIfam" id="TIGR00219">
    <property type="entry name" value="mreC"/>
    <property type="match status" value="1"/>
</dbReference>
<dbReference type="PANTHER" id="PTHR34138:SF1">
    <property type="entry name" value="CELL SHAPE-DETERMINING PROTEIN MREC"/>
    <property type="match status" value="1"/>
</dbReference>
<dbReference type="InterPro" id="IPR042177">
    <property type="entry name" value="Cell/Rod_1"/>
</dbReference>
<keyword evidence="3 5" id="KW-0133">Cell shape</keyword>
<dbReference type="Pfam" id="PF04085">
    <property type="entry name" value="MreC"/>
    <property type="match status" value="1"/>
</dbReference>
<evidence type="ECO:0000313" key="9">
    <source>
        <dbReference type="Proteomes" id="UP001225034"/>
    </source>
</evidence>
<dbReference type="Gene3D" id="2.40.10.350">
    <property type="entry name" value="Rod shape-determining protein MreC, domain 2"/>
    <property type="match status" value="1"/>
</dbReference>
<dbReference type="Gene3D" id="2.40.10.340">
    <property type="entry name" value="Rod shape-determining protein MreC, domain 1"/>
    <property type="match status" value="1"/>
</dbReference>
<protein>
    <recommendedName>
        <fullName evidence="2 5">Cell shape-determining protein MreC</fullName>
    </recommendedName>
    <alternativeName>
        <fullName evidence="4 5">Cell shape protein MreC</fullName>
    </alternativeName>
</protein>
<dbReference type="InterPro" id="IPR042175">
    <property type="entry name" value="Cell/Rod_MreC_2"/>
</dbReference>
<proteinExistence type="inferred from homology"/>
<evidence type="ECO:0000256" key="4">
    <source>
        <dbReference type="ARBA" id="ARBA00032089"/>
    </source>
</evidence>
<evidence type="ECO:0000256" key="2">
    <source>
        <dbReference type="ARBA" id="ARBA00013855"/>
    </source>
</evidence>
<evidence type="ECO:0000256" key="5">
    <source>
        <dbReference type="PIRNR" id="PIRNR038471"/>
    </source>
</evidence>
<organism evidence="8 9">
    <name type="scientific">Alkalicoccobacillus murimartini</name>
    <dbReference type="NCBI Taxonomy" id="171685"/>
    <lineage>
        <taxon>Bacteria</taxon>
        <taxon>Bacillati</taxon>
        <taxon>Bacillota</taxon>
        <taxon>Bacilli</taxon>
        <taxon>Bacillales</taxon>
        <taxon>Bacillaceae</taxon>
        <taxon>Alkalicoccobacillus</taxon>
    </lineage>
</organism>
<evidence type="ECO:0000256" key="3">
    <source>
        <dbReference type="ARBA" id="ARBA00022960"/>
    </source>
</evidence>
<evidence type="ECO:0000313" key="8">
    <source>
        <dbReference type="EMBL" id="MDQ0208003.1"/>
    </source>
</evidence>
<accession>A0ABT9YK90</accession>
<keyword evidence="6" id="KW-0175">Coiled coil</keyword>
<evidence type="ECO:0000256" key="6">
    <source>
        <dbReference type="SAM" id="Coils"/>
    </source>
</evidence>
<comment type="function">
    <text evidence="5">Involved in formation and maintenance of cell shape.</text>
</comment>
<dbReference type="InterPro" id="IPR055342">
    <property type="entry name" value="MreC_beta-barrel_core"/>
</dbReference>
<dbReference type="PIRSF" id="PIRSF038471">
    <property type="entry name" value="MreC"/>
    <property type="match status" value="1"/>
</dbReference>
<comment type="caution">
    <text evidence="8">The sequence shown here is derived from an EMBL/GenBank/DDBJ whole genome shotgun (WGS) entry which is preliminary data.</text>
</comment>
<comment type="similarity">
    <text evidence="1 5">Belongs to the MreC family.</text>
</comment>
<evidence type="ECO:0000259" key="7">
    <source>
        <dbReference type="Pfam" id="PF04085"/>
    </source>
</evidence>
<reference evidence="8 9" key="1">
    <citation type="submission" date="2023-07" db="EMBL/GenBank/DDBJ databases">
        <title>Genomic Encyclopedia of Type Strains, Phase IV (KMG-IV): sequencing the most valuable type-strain genomes for metagenomic binning, comparative biology and taxonomic classification.</title>
        <authorList>
            <person name="Goeker M."/>
        </authorList>
    </citation>
    <scope>NUCLEOTIDE SEQUENCE [LARGE SCALE GENOMIC DNA]</scope>
    <source>
        <strain evidence="8 9">DSM 19154</strain>
    </source>
</reference>
<evidence type="ECO:0000256" key="1">
    <source>
        <dbReference type="ARBA" id="ARBA00009369"/>
    </source>
</evidence>
<dbReference type="EMBL" id="JAUSUA010000004">
    <property type="protein sequence ID" value="MDQ0208003.1"/>
    <property type="molecule type" value="Genomic_DNA"/>
</dbReference>
<feature type="coiled-coil region" evidence="6">
    <location>
        <begin position="69"/>
        <end position="106"/>
    </location>
</feature>
<feature type="domain" description="Rod shape-determining protein MreC beta-barrel core" evidence="7">
    <location>
        <begin position="123"/>
        <end position="277"/>
    </location>
</feature>
<sequence>MPSFFSNKKLIILLVSLIILVALIGYSTSNRENPTGPEKLVRDSVGWVQNLFSTPAHFVGGFIENVRDIKDLYEENQLLKSRLDEYAQISVERNQLANENETLQDMLDLQDTLNDYVKRPATVIHRNPDRWTQYVGINLGEDNNITTDMAVVDSNGGLVGKVKQTSKFTSYVQLLSDNDPSNQVSAQIMDGEDIPGYGFIEGYDEDRNLLILRKIDVEADIEPEQTVTTSGLGDVYPAGLILGEVEEVELDEYGLSQTAYVKPAADFSAFGYLYVVERGTDAMDPSLLEEED</sequence>
<name>A0ABT9YK90_9BACI</name>
<dbReference type="PANTHER" id="PTHR34138">
    <property type="entry name" value="CELL SHAPE-DETERMINING PROTEIN MREC"/>
    <property type="match status" value="1"/>
</dbReference>
<keyword evidence="9" id="KW-1185">Reference proteome</keyword>
<dbReference type="InterPro" id="IPR007221">
    <property type="entry name" value="MreC"/>
</dbReference>